<dbReference type="RefSeq" id="WP_152754037.1">
    <property type="nucleotide sequence ID" value="NZ_SPSF01000056.1"/>
</dbReference>
<comment type="caution">
    <text evidence="2">The sequence shown here is derived from an EMBL/GenBank/DDBJ whole genome shotgun (WGS) entry which is preliminary data.</text>
</comment>
<dbReference type="Proteomes" id="UP000342249">
    <property type="component" value="Unassembled WGS sequence"/>
</dbReference>
<feature type="non-terminal residue" evidence="2">
    <location>
        <position position="97"/>
    </location>
</feature>
<gene>
    <name evidence="2" type="ORF">E4V82_22825</name>
</gene>
<dbReference type="AlphaFoldDB" id="A0A5N7J835"/>
<sequence>MSISFSNLRAQTYKNVQTFNNLFNHHPNDVVDPKRASGEGFSKEKMIERQERETKAQHDAGNTNYNVGYSDRPCITSEGGYSWSNGIQDEAYHVYKW</sequence>
<name>A0A5N7J835_9CLOT</name>
<evidence type="ECO:0000256" key="1">
    <source>
        <dbReference type="SAM" id="MobiDB-lite"/>
    </source>
</evidence>
<accession>A0A5N7J835</accession>
<evidence type="ECO:0000313" key="3">
    <source>
        <dbReference type="Proteomes" id="UP000342249"/>
    </source>
</evidence>
<evidence type="ECO:0000313" key="2">
    <source>
        <dbReference type="EMBL" id="MPQ64899.1"/>
    </source>
</evidence>
<reference evidence="2 3" key="1">
    <citation type="journal article" date="2019" name="Lett. Appl. Microbiol.">
        <title>A case of 'blown pack' spoilage of vacuum-packaged pork likely associated with Clostridium estertheticum in Canada.</title>
        <authorList>
            <person name="Zhang P."/>
            <person name="Ward P."/>
            <person name="McMullen L.M."/>
            <person name="Yang X."/>
        </authorList>
    </citation>
    <scope>NUCLEOTIDE SEQUENCE [LARGE SCALE GENOMIC DNA]</scope>
    <source>
        <strain evidence="2 3">MA19</strain>
    </source>
</reference>
<organism evidence="2 3">
    <name type="scientific">Clostridium estertheticum</name>
    <dbReference type="NCBI Taxonomy" id="238834"/>
    <lineage>
        <taxon>Bacteria</taxon>
        <taxon>Bacillati</taxon>
        <taxon>Bacillota</taxon>
        <taxon>Clostridia</taxon>
        <taxon>Eubacteriales</taxon>
        <taxon>Clostridiaceae</taxon>
        <taxon>Clostridium</taxon>
    </lineage>
</organism>
<feature type="region of interest" description="Disordered" evidence="1">
    <location>
        <begin position="26"/>
        <end position="69"/>
    </location>
</feature>
<dbReference type="EMBL" id="SPSF01000056">
    <property type="protein sequence ID" value="MPQ64899.1"/>
    <property type="molecule type" value="Genomic_DNA"/>
</dbReference>
<proteinExistence type="predicted"/>
<protein>
    <submittedName>
        <fullName evidence="2">Uncharacterized protein</fullName>
    </submittedName>
</protein>
<feature type="compositionally biased region" description="Basic and acidic residues" evidence="1">
    <location>
        <begin position="26"/>
        <end position="58"/>
    </location>
</feature>